<organism evidence="4 5">
    <name type="scientific">Rhodanobacter lindaniclasticus</name>
    <dbReference type="NCBI Taxonomy" id="75310"/>
    <lineage>
        <taxon>Bacteria</taxon>
        <taxon>Pseudomonadati</taxon>
        <taxon>Pseudomonadota</taxon>
        <taxon>Gammaproteobacteria</taxon>
        <taxon>Lysobacterales</taxon>
        <taxon>Rhodanobacteraceae</taxon>
        <taxon>Rhodanobacter</taxon>
    </lineage>
</organism>
<name>A0A4S3K965_9GAMM</name>
<dbReference type="SUPFAM" id="SSF52200">
    <property type="entry name" value="Toll/Interleukin receptor TIR domain"/>
    <property type="match status" value="1"/>
</dbReference>
<keyword evidence="2" id="KW-0812">Transmembrane</keyword>
<reference evidence="4 5" key="1">
    <citation type="submission" date="2017-02" db="EMBL/GenBank/DDBJ databases">
        <title>Whole genome sequencing of Rhodanobacter lindaniclasticus DSM 17932.</title>
        <authorList>
            <person name="Kumar S."/>
            <person name="Patil P."/>
            <person name="Patil P.B."/>
        </authorList>
    </citation>
    <scope>NUCLEOTIDE SEQUENCE [LARGE SCALE GENOMIC DNA]</scope>
    <source>
        <strain evidence="4 5">DSM 17932</strain>
    </source>
</reference>
<dbReference type="OrthoDB" id="7308181at2"/>
<keyword evidence="2" id="KW-1133">Transmembrane helix</keyword>
<dbReference type="GO" id="GO:0007165">
    <property type="term" value="P:signal transduction"/>
    <property type="evidence" value="ECO:0007669"/>
    <property type="project" value="InterPro"/>
</dbReference>
<dbReference type="Pfam" id="PF13676">
    <property type="entry name" value="TIR_2"/>
    <property type="match status" value="1"/>
</dbReference>
<dbReference type="PROSITE" id="PS50104">
    <property type="entry name" value="TIR"/>
    <property type="match status" value="1"/>
</dbReference>
<comment type="caution">
    <text evidence="4">The sequence shown here is derived from an EMBL/GenBank/DDBJ whole genome shotgun (WGS) entry which is preliminary data.</text>
</comment>
<keyword evidence="1" id="KW-0802">TPR repeat</keyword>
<dbReference type="InterPro" id="IPR019734">
    <property type="entry name" value="TPR_rpt"/>
</dbReference>
<dbReference type="SMART" id="SM00028">
    <property type="entry name" value="TPR"/>
    <property type="match status" value="4"/>
</dbReference>
<feature type="domain" description="TIR" evidence="3">
    <location>
        <begin position="10"/>
        <end position="147"/>
    </location>
</feature>
<dbReference type="EMBL" id="MWIO01000070">
    <property type="protein sequence ID" value="THD04832.1"/>
    <property type="molecule type" value="Genomic_DNA"/>
</dbReference>
<feature type="repeat" description="TPR" evidence="1">
    <location>
        <begin position="297"/>
        <end position="330"/>
    </location>
</feature>
<dbReference type="Gene3D" id="3.40.50.10140">
    <property type="entry name" value="Toll/interleukin-1 receptor homology (TIR) domain"/>
    <property type="match status" value="1"/>
</dbReference>
<evidence type="ECO:0000256" key="1">
    <source>
        <dbReference type="PROSITE-ProRule" id="PRU00339"/>
    </source>
</evidence>
<dbReference type="PROSITE" id="PS50005">
    <property type="entry name" value="TPR"/>
    <property type="match status" value="1"/>
</dbReference>
<dbReference type="RefSeq" id="WP_136259907.1">
    <property type="nucleotide sequence ID" value="NZ_MWIO01000070.1"/>
</dbReference>
<evidence type="ECO:0000313" key="4">
    <source>
        <dbReference type="EMBL" id="THD04832.1"/>
    </source>
</evidence>
<gene>
    <name evidence="4" type="ORF">B1991_17110</name>
</gene>
<sequence>MTQDPVAPAFRYHAFISYSHQDKTWADWLHKALETYAVPKRLVGQITTTGPIPRRLTPIFRDRDELASAHDLGRKIIEALEQSANLIVICSPHSAASHWVSEEVLAYKRLGRDERILCLIVDGEPNASDLPGREAEECFAPALRFELDATGRLATQRAEPIAADARPDKDGKANAKLKLIAGMLGVGFDTLKQRELRRRARRMTMVAALAVTVMTVTTTLAVLAIVSRHAAVEASQAAQRRQKQAEALVGFMLGDLNDKLAQAARLDIMQSVDDKAMAYFQSLPATDVTDETLEQRAKALEKIGSVRLDQGNLSGAMESYRAALQLSGRLAEEAPGDAARQVAHARSWSFVGMTDWYQGKLDAAWRDFESAQNVLQQAQARAGNDLSLKFELLNVNSNIGHVLEARGQPAAAASAYRNALALGRGLVAANPVNTDWSAALGIAHNNLGKLALQRGDLAEAIAEYHADDAIETRLAAADPKNNDQRENMLRVRAILGRTLALTGDVDAGIRDLQQAVDIAAQLIAIAPTQTGFQAKSALYLVQLSRLKRLHGDLPAARTLAAQALAILSRLTRQDPANVTWQQIDAAARSEQAAQSFAGGQSAAAQAQVQVAMNILQPLLAKEPDDRGLVLDTLSAKLLLADTASDAAAARRLREEAWEASQSVKDGKDDPRLLALQVEALLGLQKNAEARLLIERLWNAGYRDPALLAILRRARVDYPENPAFATRIAQIMQVDASTPAPVTAAVRTPHPKP</sequence>
<proteinExistence type="predicted"/>
<keyword evidence="5" id="KW-1185">Reference proteome</keyword>
<dbReference type="SUPFAM" id="SSF48452">
    <property type="entry name" value="TPR-like"/>
    <property type="match status" value="1"/>
</dbReference>
<accession>A0A4S3K965</accession>
<evidence type="ECO:0000313" key="5">
    <source>
        <dbReference type="Proteomes" id="UP000306317"/>
    </source>
</evidence>
<keyword evidence="2" id="KW-0472">Membrane</keyword>
<dbReference type="Proteomes" id="UP000306317">
    <property type="component" value="Unassembled WGS sequence"/>
</dbReference>
<evidence type="ECO:0000256" key="2">
    <source>
        <dbReference type="SAM" id="Phobius"/>
    </source>
</evidence>
<protein>
    <recommendedName>
        <fullName evidence="3">TIR domain-containing protein</fullName>
    </recommendedName>
</protein>
<evidence type="ECO:0000259" key="3">
    <source>
        <dbReference type="PROSITE" id="PS50104"/>
    </source>
</evidence>
<dbReference type="AlphaFoldDB" id="A0A4S3K965"/>
<feature type="transmembrane region" description="Helical" evidence="2">
    <location>
        <begin position="203"/>
        <end position="226"/>
    </location>
</feature>
<dbReference type="InterPro" id="IPR035897">
    <property type="entry name" value="Toll_tir_struct_dom_sf"/>
</dbReference>
<dbReference type="InterPro" id="IPR011990">
    <property type="entry name" value="TPR-like_helical_dom_sf"/>
</dbReference>
<dbReference type="InterPro" id="IPR000157">
    <property type="entry name" value="TIR_dom"/>
</dbReference>
<dbReference type="Gene3D" id="1.25.40.10">
    <property type="entry name" value="Tetratricopeptide repeat domain"/>
    <property type="match status" value="2"/>
</dbReference>
<dbReference type="SMART" id="SM00255">
    <property type="entry name" value="TIR"/>
    <property type="match status" value="1"/>
</dbReference>